<dbReference type="InterPro" id="IPR021729">
    <property type="entry name" value="DUF3298"/>
</dbReference>
<evidence type="ECO:0000259" key="1">
    <source>
        <dbReference type="Pfam" id="PF11738"/>
    </source>
</evidence>
<reference evidence="4" key="1">
    <citation type="journal article" date="2019" name="Int. J. Syst. Evol. Microbiol.">
        <title>The Global Catalogue of Microorganisms (GCM) 10K type strain sequencing project: providing services to taxonomists for standard genome sequencing and annotation.</title>
        <authorList>
            <consortium name="The Broad Institute Genomics Platform"/>
            <consortium name="The Broad Institute Genome Sequencing Center for Infectious Disease"/>
            <person name="Wu L."/>
            <person name="Ma J."/>
        </authorList>
    </citation>
    <scope>NUCLEOTIDE SEQUENCE [LARGE SCALE GENOMIC DNA]</scope>
    <source>
        <strain evidence="4">JCM 18287</strain>
    </source>
</reference>
<dbReference type="Gene3D" id="3.30.565.40">
    <property type="entry name" value="Fervidobacterium nodosum Rt17-B1 like"/>
    <property type="match status" value="1"/>
</dbReference>
<dbReference type="Proteomes" id="UP001501692">
    <property type="component" value="Unassembled WGS sequence"/>
</dbReference>
<organism evidence="3 4">
    <name type="scientific">Algibacter aquimarinus</name>
    <dbReference type="NCBI Taxonomy" id="1136748"/>
    <lineage>
        <taxon>Bacteria</taxon>
        <taxon>Pseudomonadati</taxon>
        <taxon>Bacteroidota</taxon>
        <taxon>Flavobacteriia</taxon>
        <taxon>Flavobacteriales</taxon>
        <taxon>Flavobacteriaceae</taxon>
        <taxon>Algibacter</taxon>
    </lineage>
</organism>
<evidence type="ECO:0000259" key="2">
    <source>
        <dbReference type="Pfam" id="PF13739"/>
    </source>
</evidence>
<sequence>MSFSILLFSCVEDVNISFEEVYISSENRIEINIPKAKGNKTIVEVINTDIETAVARELYIGSADSESPKTINESINLFNEEFHVFKTDFPESEQIWEAQIDGEVLFQSPEIISVSITSYVNTGGAHGILNITFLNFESTTGKQIPNKNLFTDSDSLKEIVKKHVIEATRKKDIVFEPENFQLPQNIGYTEDGVIFLYNTFQIGPYSSGIIEFTIPFEEIKSYLVFNSTN</sequence>
<dbReference type="RefSeq" id="WP_345166473.1">
    <property type="nucleotide sequence ID" value="NZ_BAABJK010000004.1"/>
</dbReference>
<evidence type="ECO:0008006" key="5">
    <source>
        <dbReference type="Google" id="ProtNLM"/>
    </source>
</evidence>
<dbReference type="Pfam" id="PF13739">
    <property type="entry name" value="PdaC"/>
    <property type="match status" value="1"/>
</dbReference>
<dbReference type="Gene3D" id="3.90.640.20">
    <property type="entry name" value="Heat-shock cognate protein, ATPase"/>
    <property type="match status" value="1"/>
</dbReference>
<dbReference type="Pfam" id="PF11738">
    <property type="entry name" value="DUF3298"/>
    <property type="match status" value="1"/>
</dbReference>
<gene>
    <name evidence="3" type="ORF">GCM10023315_14800</name>
</gene>
<dbReference type="EMBL" id="BAABJK010000004">
    <property type="protein sequence ID" value="GAA4966543.1"/>
    <property type="molecule type" value="Genomic_DNA"/>
</dbReference>
<keyword evidence="4" id="KW-1185">Reference proteome</keyword>
<dbReference type="InterPro" id="IPR025303">
    <property type="entry name" value="PdaC"/>
</dbReference>
<protein>
    <recommendedName>
        <fullName evidence="5">DUF3298/DUF4163 domain-containing protein</fullName>
    </recommendedName>
</protein>
<comment type="caution">
    <text evidence="3">The sequence shown here is derived from an EMBL/GenBank/DDBJ whole genome shotgun (WGS) entry which is preliminary data.</text>
</comment>
<evidence type="ECO:0000313" key="4">
    <source>
        <dbReference type="Proteomes" id="UP001501692"/>
    </source>
</evidence>
<feature type="domain" description="Deacetylase PdaC" evidence="2">
    <location>
        <begin position="28"/>
        <end position="128"/>
    </location>
</feature>
<feature type="domain" description="DUF3298" evidence="1">
    <location>
        <begin position="147"/>
        <end position="217"/>
    </location>
</feature>
<evidence type="ECO:0000313" key="3">
    <source>
        <dbReference type="EMBL" id="GAA4966543.1"/>
    </source>
</evidence>
<accession>A0ABP9HBJ6</accession>
<name>A0ABP9HBJ6_9FLAO</name>
<dbReference type="InterPro" id="IPR037126">
    <property type="entry name" value="PdaC/RsiV-like_sf"/>
</dbReference>
<proteinExistence type="predicted"/>